<feature type="transmembrane region" description="Helical" evidence="1">
    <location>
        <begin position="47"/>
        <end position="71"/>
    </location>
</feature>
<comment type="caution">
    <text evidence="2">The sequence shown here is derived from an EMBL/GenBank/DDBJ whole genome shotgun (WGS) entry which is preliminary data.</text>
</comment>
<sequence length="156" mass="16945">MAAPEAKGKDLKGYLAEIEKLCNEYLVEKAPSLPDGAREAIVKFGPWISLVLLVMAAPALFALFGLGTFLAPFSFLGGLGVGFGYTLSMIFTAVVMVIQVIALPGLFKRAKSSWTLMFYVALLEGVHQLVSFNLGGLIIGTLLSLYILFQVRSYYK</sequence>
<feature type="transmembrane region" description="Helical" evidence="1">
    <location>
        <begin position="83"/>
        <end position="107"/>
    </location>
</feature>
<keyword evidence="1" id="KW-0472">Membrane</keyword>
<dbReference type="EMBL" id="PFLF01000113">
    <property type="protein sequence ID" value="PIY68551.1"/>
    <property type="molecule type" value="Genomic_DNA"/>
</dbReference>
<dbReference type="Proteomes" id="UP000230108">
    <property type="component" value="Unassembled WGS sequence"/>
</dbReference>
<evidence type="ECO:0000256" key="1">
    <source>
        <dbReference type="SAM" id="Phobius"/>
    </source>
</evidence>
<protein>
    <submittedName>
        <fullName evidence="2">Chromate transporter</fullName>
    </submittedName>
</protein>
<evidence type="ECO:0000313" key="3">
    <source>
        <dbReference type="Proteomes" id="UP000230108"/>
    </source>
</evidence>
<keyword evidence="1" id="KW-0812">Transmembrane</keyword>
<reference evidence="3" key="1">
    <citation type="submission" date="2017-09" db="EMBL/GenBank/DDBJ databases">
        <title>Depth-based differentiation of microbial function through sediment-hosted aquifers and enrichment of novel symbionts in the deep terrestrial subsurface.</title>
        <authorList>
            <person name="Probst A.J."/>
            <person name="Ladd B."/>
            <person name="Jarett J.K."/>
            <person name="Geller-Mcgrath D.E."/>
            <person name="Sieber C.M.K."/>
            <person name="Emerson J.B."/>
            <person name="Anantharaman K."/>
            <person name="Thomas B.C."/>
            <person name="Malmstrom R."/>
            <person name="Stieglmeier M."/>
            <person name="Klingl A."/>
            <person name="Woyke T."/>
            <person name="Ryan C.M."/>
            <person name="Banfield J.F."/>
        </authorList>
    </citation>
    <scope>NUCLEOTIDE SEQUENCE [LARGE SCALE GENOMIC DNA]</scope>
</reference>
<dbReference type="AlphaFoldDB" id="A0A2M7QBG2"/>
<gene>
    <name evidence="2" type="ORF">COY90_05325</name>
</gene>
<feature type="transmembrane region" description="Helical" evidence="1">
    <location>
        <begin position="127"/>
        <end position="149"/>
    </location>
</feature>
<accession>A0A2M7QBG2</accession>
<name>A0A2M7QBG2_9BACT</name>
<evidence type="ECO:0000313" key="2">
    <source>
        <dbReference type="EMBL" id="PIY68551.1"/>
    </source>
</evidence>
<organism evidence="2 3">
    <name type="scientific">Candidatus Roizmanbacteria bacterium CG_4_10_14_0_8_um_filter_39_9</name>
    <dbReference type="NCBI Taxonomy" id="1974829"/>
    <lineage>
        <taxon>Bacteria</taxon>
        <taxon>Candidatus Roizmaniibacteriota</taxon>
    </lineage>
</organism>
<proteinExistence type="predicted"/>
<keyword evidence="1" id="KW-1133">Transmembrane helix</keyword>